<evidence type="ECO:0000313" key="1">
    <source>
        <dbReference type="EMBL" id="QBK87020.1"/>
    </source>
</evidence>
<reference evidence="1" key="1">
    <citation type="journal article" date="2019" name="MBio">
        <title>Virus Genomes from Deep Sea Sediments Expand the Ocean Megavirome and Support Independent Origins of Viral Gigantism.</title>
        <authorList>
            <person name="Backstrom D."/>
            <person name="Yutin N."/>
            <person name="Jorgensen S.L."/>
            <person name="Dharamshi J."/>
            <person name="Homa F."/>
            <person name="Zaremba-Niedwiedzka K."/>
            <person name="Spang A."/>
            <person name="Wolf Y.I."/>
            <person name="Koonin E.V."/>
            <person name="Ettema T.J."/>
        </authorList>
    </citation>
    <scope>NUCLEOTIDE SEQUENCE</scope>
</reference>
<dbReference type="EMBL" id="MK500340">
    <property type="protein sequence ID" value="QBK87020.1"/>
    <property type="molecule type" value="Genomic_DNA"/>
</dbReference>
<protein>
    <submittedName>
        <fullName evidence="1">Uncharacterized protein</fullName>
    </submittedName>
</protein>
<accession>A0A481YVF8</accession>
<name>A0A481YVF8_9VIRU</name>
<proteinExistence type="predicted"/>
<organism evidence="1">
    <name type="scientific">Marseillevirus LCMAC103</name>
    <dbReference type="NCBI Taxonomy" id="2506604"/>
    <lineage>
        <taxon>Viruses</taxon>
        <taxon>Varidnaviria</taxon>
        <taxon>Bamfordvirae</taxon>
        <taxon>Nucleocytoviricota</taxon>
        <taxon>Megaviricetes</taxon>
        <taxon>Pimascovirales</taxon>
        <taxon>Pimascovirales incertae sedis</taxon>
        <taxon>Marseilleviridae</taxon>
    </lineage>
</organism>
<sequence>MSNANNKLFRDDTVHSTEKLSTDLLPNKSLALESVKPAGAVFYNTTNQCLYYSDGTVWRKLFGASGAGAHCLIDVDGDTFVCVDDGSDNDNVRVVATNNVSIDALNDITADGDTISLTSTSTSTLTGGVEVTSANNIIVTPGAATQTTIRGASHSAGTITGATVLTPGNSGTTYRVNQGSSGYNITLPAQGSTGTNPAMNFKFVLADGTDAGDIFIISSGTSDIVGSFDNAGTATAIVAVDNANFEGATAALGDTMQFSGLASGWWFTGRTTVSGGITTSGPP</sequence>
<gene>
    <name evidence="1" type="ORF">LCMAC103_03640</name>
</gene>